<sequence>MALKTSLIIDLAGNIQTRARQYGSALGGLASRGRAAMRGLSSAAQLAGRGLDKLGNRYTALLGGGAAAIAVRGTMNIQEQLTRLGITADASDEIIKGLHNSILDAANAPDIRVDPSQILAAVDSVMEKTGDLKFAQENIRNIGLAIQASGADGAAIGDIFAEFQKQGMSAKDALASVDVLIAQGKAGAFTLKDLASLGPRVVTSYTALGRSGPRAMKEMGAVLQMIRMSTGSSEQATTAWEAMLRTFSDRKKVQFLEKQGVKLFNKDGSLRAANELMVEILKAAGNSRINLSDVFDAEAIRAFNAIMDKVGIDKLQELMRIEGDGTTVQRDSARAAATANAALQSLKTTWGKFADSNLSGPIQKVADALNAIEPGRLETALDRAGKLAITLGGAVAAYKLINAGMTVRGWFSGGKKAGGAGAAINSAAGGLSGGLAGLKLPLPVYVVNKQMSLTRDAMLGKDGGIVPDAGGAGKKRKGGKVRGGRWSRFAGRAGGMASAAYAAYEGYQILSDDQASVGDKAGAIADAGGQALGGWAGGALGAKVGAAIGTAIVPGLGTAIGGALGGIVGGIAGSTLGQTIADTAKGWFSSAADWFTGKEKQPSADVMAQAALQMQQAAALLQQTAAKGIGVDVNVLGNATATIARGAGEVNLYSGASHGKLLGGR</sequence>
<evidence type="ECO:0008006" key="3">
    <source>
        <dbReference type="Google" id="ProtNLM"/>
    </source>
</evidence>
<dbReference type="KEGG" id="dfi:AXF13_06650"/>
<reference evidence="2" key="1">
    <citation type="submission" date="2016-02" db="EMBL/GenBank/DDBJ databases">
        <authorList>
            <person name="Holder M.E."/>
            <person name="Ajami N.J."/>
            <person name="Petrosino J.F."/>
        </authorList>
    </citation>
    <scope>NUCLEOTIDE SEQUENCE [LARGE SCALE GENOMIC DNA]</scope>
    <source>
        <strain evidence="2">CCUG 45958</strain>
    </source>
</reference>
<dbReference type="PANTHER" id="PTHR21525:SF9">
    <property type="entry name" value="CHANNEL_COLICIN DOMAIN-CONTAINING PROTEIN"/>
    <property type="match status" value="1"/>
</dbReference>
<dbReference type="EMBL" id="CP014229">
    <property type="protein sequence ID" value="AMD89815.1"/>
    <property type="molecule type" value="Genomic_DNA"/>
</dbReference>
<name>A0A0X8JJ92_9BACT</name>
<gene>
    <name evidence="1" type="ORF">AXF13_06650</name>
</gene>
<dbReference type="STRING" id="44742.AXF13_06650"/>
<organism evidence="1 2">
    <name type="scientific">Desulfovibrio fairfieldensis</name>
    <dbReference type="NCBI Taxonomy" id="44742"/>
    <lineage>
        <taxon>Bacteria</taxon>
        <taxon>Pseudomonadati</taxon>
        <taxon>Thermodesulfobacteriota</taxon>
        <taxon>Desulfovibrionia</taxon>
        <taxon>Desulfovibrionales</taxon>
        <taxon>Desulfovibrionaceae</taxon>
        <taxon>Desulfovibrio</taxon>
    </lineage>
</organism>
<proteinExistence type="predicted"/>
<accession>A0A0X8JJ92</accession>
<dbReference type="RefSeq" id="WP_062252129.1">
    <property type="nucleotide sequence ID" value="NZ_CP014229.1"/>
</dbReference>
<dbReference type="Proteomes" id="UP000069241">
    <property type="component" value="Chromosome"/>
</dbReference>
<evidence type="ECO:0000313" key="2">
    <source>
        <dbReference type="Proteomes" id="UP000069241"/>
    </source>
</evidence>
<protein>
    <recommendedName>
        <fullName evidence="3">Phage tail tape measure protein domain-containing protein</fullName>
    </recommendedName>
</protein>
<dbReference type="PANTHER" id="PTHR21525">
    <property type="entry name" value="MOTILE SPERM PROTEIN"/>
    <property type="match status" value="1"/>
</dbReference>
<evidence type="ECO:0000313" key="1">
    <source>
        <dbReference type="EMBL" id="AMD89815.1"/>
    </source>
</evidence>
<dbReference type="AlphaFoldDB" id="A0A0X8JJ92"/>
<keyword evidence="2" id="KW-1185">Reference proteome</keyword>